<comment type="caution">
    <text evidence="1">The sequence shown here is derived from an EMBL/GenBank/DDBJ whole genome shotgun (WGS) entry which is preliminary data.</text>
</comment>
<name>A0ACB0L1B2_TRIPR</name>
<dbReference type="EMBL" id="CASHSV030000409">
    <property type="protein sequence ID" value="CAJ2661949.1"/>
    <property type="molecule type" value="Genomic_DNA"/>
</dbReference>
<proteinExistence type="predicted"/>
<reference evidence="1" key="1">
    <citation type="submission" date="2023-10" db="EMBL/GenBank/DDBJ databases">
        <authorList>
            <person name="Rodriguez Cubillos JULIANA M."/>
            <person name="De Vega J."/>
        </authorList>
    </citation>
    <scope>NUCLEOTIDE SEQUENCE</scope>
</reference>
<organism evidence="1 2">
    <name type="scientific">Trifolium pratense</name>
    <name type="common">Red clover</name>
    <dbReference type="NCBI Taxonomy" id="57577"/>
    <lineage>
        <taxon>Eukaryota</taxon>
        <taxon>Viridiplantae</taxon>
        <taxon>Streptophyta</taxon>
        <taxon>Embryophyta</taxon>
        <taxon>Tracheophyta</taxon>
        <taxon>Spermatophyta</taxon>
        <taxon>Magnoliopsida</taxon>
        <taxon>eudicotyledons</taxon>
        <taxon>Gunneridae</taxon>
        <taxon>Pentapetalae</taxon>
        <taxon>rosids</taxon>
        <taxon>fabids</taxon>
        <taxon>Fabales</taxon>
        <taxon>Fabaceae</taxon>
        <taxon>Papilionoideae</taxon>
        <taxon>50 kb inversion clade</taxon>
        <taxon>NPAAA clade</taxon>
        <taxon>Hologalegina</taxon>
        <taxon>IRL clade</taxon>
        <taxon>Trifolieae</taxon>
        <taxon>Trifolium</taxon>
    </lineage>
</organism>
<sequence length="225" mass="24749">MHQININLIFEFQIIAEQFKRLFFDFLVGKLSSTSTSESVNSTGTSDIVLVAGGTGGVGRRVVNVLWKKGIPVRVLVRNEEKARKMLGSDVDLVVGDITKDSTLIPEYFQGVKKVVNAVSVIVGPKEGDKLSFWELENELDYILTFKLKGEDIILESAIPYAIVGPCALTEEPAGADLIFDQGDNIMGKISREEIVRMCVAPTESHSCLMFLHCSSVMDIADIVH</sequence>
<gene>
    <name evidence="1" type="ORF">MILVUS5_LOCUS27580</name>
</gene>
<accession>A0ACB0L1B2</accession>
<dbReference type="Proteomes" id="UP001177021">
    <property type="component" value="Unassembled WGS sequence"/>
</dbReference>
<keyword evidence="2" id="KW-1185">Reference proteome</keyword>
<evidence type="ECO:0000313" key="1">
    <source>
        <dbReference type="EMBL" id="CAJ2661949.1"/>
    </source>
</evidence>
<protein>
    <submittedName>
        <fullName evidence="1">Uncharacterized protein</fullName>
    </submittedName>
</protein>
<evidence type="ECO:0000313" key="2">
    <source>
        <dbReference type="Proteomes" id="UP001177021"/>
    </source>
</evidence>